<evidence type="ECO:0000256" key="6">
    <source>
        <dbReference type="SAM" id="Phobius"/>
    </source>
</evidence>
<dbReference type="InterPro" id="IPR035965">
    <property type="entry name" value="PAS-like_dom_sf"/>
</dbReference>
<feature type="domain" description="PAC" evidence="9">
    <location>
        <begin position="291"/>
        <end position="345"/>
    </location>
</feature>
<proteinExistence type="predicted"/>
<dbReference type="InterPro" id="IPR003661">
    <property type="entry name" value="HisK_dim/P_dom"/>
</dbReference>
<dbReference type="Gene3D" id="1.10.287.130">
    <property type="match status" value="1"/>
</dbReference>
<dbReference type="InterPro" id="IPR004358">
    <property type="entry name" value="Sig_transdc_His_kin-like_C"/>
</dbReference>
<dbReference type="SMART" id="SM00387">
    <property type="entry name" value="HATPase_c"/>
    <property type="match status" value="1"/>
</dbReference>
<dbReference type="PANTHER" id="PTHR43304">
    <property type="entry name" value="PHYTOCHROME-LIKE PROTEIN CPH1"/>
    <property type="match status" value="1"/>
</dbReference>
<feature type="domain" description="PAC" evidence="9">
    <location>
        <begin position="421"/>
        <end position="473"/>
    </location>
</feature>
<dbReference type="SMART" id="SM00091">
    <property type="entry name" value="PAS"/>
    <property type="match status" value="4"/>
</dbReference>
<dbReference type="InterPro" id="IPR036097">
    <property type="entry name" value="HisK_dim/P_sf"/>
</dbReference>
<name>A0ABV7LA20_9PROT</name>
<dbReference type="SUPFAM" id="SSF55874">
    <property type="entry name" value="ATPase domain of HSP90 chaperone/DNA topoisomerase II/histidine kinase"/>
    <property type="match status" value="1"/>
</dbReference>
<comment type="catalytic activity">
    <reaction evidence="1">
        <text>ATP + protein L-histidine = ADP + protein N-phospho-L-histidine.</text>
        <dbReference type="EC" id="2.7.13.3"/>
    </reaction>
</comment>
<dbReference type="InterPro" id="IPR036890">
    <property type="entry name" value="HATPase_C_sf"/>
</dbReference>
<evidence type="ECO:0000259" key="7">
    <source>
        <dbReference type="PROSITE" id="PS50109"/>
    </source>
</evidence>
<dbReference type="InterPro" id="IPR000014">
    <property type="entry name" value="PAS"/>
</dbReference>
<dbReference type="InterPro" id="IPR006311">
    <property type="entry name" value="TAT_signal"/>
</dbReference>
<dbReference type="InterPro" id="IPR001610">
    <property type="entry name" value="PAC"/>
</dbReference>
<dbReference type="InterPro" id="IPR052162">
    <property type="entry name" value="Sensor_kinase/Photoreceptor"/>
</dbReference>
<dbReference type="CDD" id="cd00130">
    <property type="entry name" value="PAS"/>
    <property type="match status" value="4"/>
</dbReference>
<dbReference type="EC" id="2.7.13.3" evidence="2"/>
<dbReference type="NCBIfam" id="TIGR00229">
    <property type="entry name" value="sensory_box"/>
    <property type="match status" value="4"/>
</dbReference>
<dbReference type="SUPFAM" id="SSF55785">
    <property type="entry name" value="PYP-like sensor domain (PAS domain)"/>
    <property type="match status" value="5"/>
</dbReference>
<reference evidence="11" key="1">
    <citation type="journal article" date="2019" name="Int. J. Syst. Evol. Microbiol.">
        <title>The Global Catalogue of Microorganisms (GCM) 10K type strain sequencing project: providing services to taxonomists for standard genome sequencing and annotation.</title>
        <authorList>
            <consortium name="The Broad Institute Genomics Platform"/>
            <consortium name="The Broad Institute Genome Sequencing Center for Infectious Disease"/>
            <person name="Wu L."/>
            <person name="Ma J."/>
        </authorList>
    </citation>
    <scope>NUCLEOTIDE SEQUENCE [LARGE SCALE GENOMIC DNA]</scope>
    <source>
        <strain evidence="11">KCTC 42964</strain>
    </source>
</reference>
<dbReference type="RefSeq" id="WP_379906559.1">
    <property type="nucleotide sequence ID" value="NZ_JBHRTR010000054.1"/>
</dbReference>
<feature type="domain" description="Histidine kinase" evidence="7">
    <location>
        <begin position="746"/>
        <end position="963"/>
    </location>
</feature>
<comment type="caution">
    <text evidence="10">The sequence shown here is derived from an EMBL/GenBank/DDBJ whole genome shotgun (WGS) entry which is preliminary data.</text>
</comment>
<protein>
    <recommendedName>
        <fullName evidence="2">histidine kinase</fullName>
        <ecNumber evidence="2">2.7.13.3</ecNumber>
    </recommendedName>
</protein>
<dbReference type="PROSITE" id="PS51318">
    <property type="entry name" value="TAT"/>
    <property type="match status" value="1"/>
</dbReference>
<dbReference type="InterPro" id="IPR013655">
    <property type="entry name" value="PAS_fold_3"/>
</dbReference>
<dbReference type="PROSITE" id="PS50109">
    <property type="entry name" value="HIS_KIN"/>
    <property type="match status" value="1"/>
</dbReference>
<organism evidence="10 11">
    <name type="scientific">Marinibaculum pumilum</name>
    <dbReference type="NCBI Taxonomy" id="1766165"/>
    <lineage>
        <taxon>Bacteria</taxon>
        <taxon>Pseudomonadati</taxon>
        <taxon>Pseudomonadota</taxon>
        <taxon>Alphaproteobacteria</taxon>
        <taxon>Rhodospirillales</taxon>
        <taxon>Rhodospirillaceae</taxon>
        <taxon>Marinibaculum</taxon>
    </lineage>
</organism>
<evidence type="ECO:0000256" key="2">
    <source>
        <dbReference type="ARBA" id="ARBA00012438"/>
    </source>
</evidence>
<keyword evidence="11" id="KW-1185">Reference proteome</keyword>
<dbReference type="Pfam" id="PF08447">
    <property type="entry name" value="PAS_3"/>
    <property type="match status" value="3"/>
</dbReference>
<dbReference type="Pfam" id="PF00512">
    <property type="entry name" value="HisKA"/>
    <property type="match status" value="1"/>
</dbReference>
<keyword evidence="6" id="KW-0472">Membrane</keyword>
<dbReference type="SMART" id="SM00086">
    <property type="entry name" value="PAC"/>
    <property type="match status" value="4"/>
</dbReference>
<evidence type="ECO:0000259" key="9">
    <source>
        <dbReference type="PROSITE" id="PS50113"/>
    </source>
</evidence>
<dbReference type="InterPro" id="IPR003594">
    <property type="entry name" value="HATPase_dom"/>
</dbReference>
<feature type="domain" description="PAS" evidence="8">
    <location>
        <begin position="217"/>
        <end position="290"/>
    </location>
</feature>
<dbReference type="Pfam" id="PF13426">
    <property type="entry name" value="PAS_9"/>
    <property type="match status" value="1"/>
</dbReference>
<keyword evidence="5" id="KW-0418">Kinase</keyword>
<feature type="domain" description="PAS" evidence="8">
    <location>
        <begin position="346"/>
        <end position="418"/>
    </location>
</feature>
<gene>
    <name evidence="10" type="ORF">ACFOGJ_27845</name>
</gene>
<dbReference type="Proteomes" id="UP001595528">
    <property type="component" value="Unassembled WGS sequence"/>
</dbReference>
<feature type="transmembrane region" description="Helical" evidence="6">
    <location>
        <begin position="29"/>
        <end position="48"/>
    </location>
</feature>
<keyword evidence="3" id="KW-0597">Phosphoprotein</keyword>
<dbReference type="InterPro" id="IPR000700">
    <property type="entry name" value="PAS-assoc_C"/>
</dbReference>
<keyword evidence="6" id="KW-0812">Transmembrane</keyword>
<feature type="domain" description="PAC" evidence="9">
    <location>
        <begin position="676"/>
        <end position="728"/>
    </location>
</feature>
<accession>A0ABV7LA20</accession>
<evidence type="ECO:0000313" key="10">
    <source>
        <dbReference type="EMBL" id="MFC3231092.1"/>
    </source>
</evidence>
<dbReference type="Gene3D" id="3.30.565.10">
    <property type="entry name" value="Histidine kinase-like ATPase, C-terminal domain"/>
    <property type="match status" value="1"/>
</dbReference>
<feature type="transmembrane region" description="Helical" evidence="6">
    <location>
        <begin position="54"/>
        <end position="77"/>
    </location>
</feature>
<evidence type="ECO:0000256" key="3">
    <source>
        <dbReference type="ARBA" id="ARBA00022553"/>
    </source>
</evidence>
<dbReference type="EMBL" id="JBHRTR010000054">
    <property type="protein sequence ID" value="MFC3231092.1"/>
    <property type="molecule type" value="Genomic_DNA"/>
</dbReference>
<evidence type="ECO:0000256" key="5">
    <source>
        <dbReference type="ARBA" id="ARBA00022777"/>
    </source>
</evidence>
<dbReference type="SUPFAM" id="SSF47384">
    <property type="entry name" value="Homodimeric domain of signal transducing histidine kinase"/>
    <property type="match status" value="1"/>
</dbReference>
<keyword evidence="6" id="KW-1133">Transmembrane helix</keyword>
<evidence type="ECO:0000256" key="4">
    <source>
        <dbReference type="ARBA" id="ARBA00022679"/>
    </source>
</evidence>
<dbReference type="Pfam" id="PF02518">
    <property type="entry name" value="HATPase_c"/>
    <property type="match status" value="1"/>
</dbReference>
<dbReference type="SMART" id="SM00388">
    <property type="entry name" value="HisKA"/>
    <property type="match status" value="1"/>
</dbReference>
<evidence type="ECO:0000259" key="8">
    <source>
        <dbReference type="PROSITE" id="PS50112"/>
    </source>
</evidence>
<dbReference type="Gene3D" id="2.10.70.100">
    <property type="match status" value="3"/>
</dbReference>
<keyword evidence="4" id="KW-0808">Transferase</keyword>
<sequence length="1098" mass="119727">MGAGLSGGGHAPAGAAAPACGLPWWRRSLLPAGGAIALAGAAVAAWLAPLTGATAWLVPAGILLACLGATIACAALLDRDRRRQLAALQAELALSHQRLEDYVDASGEIFWETDTEHRLTDIRGGATDLVKGEPYRHMGKQPWTQALDADDEEKWSRFRTMLAERRTFRGLSYRLMTDDGPAVRMVSGMPRYAPDGRFLGYRGASVERTDQAQQAQDLALYRQILDNCVDSIIVTGPVSADCPIEYVNPAFERLTGYAAAEAIGRNCRFLQGPDTEPEALQRIAAALKAAQAIQVELKNRHKDGTPLFLQLSIAPVIDKAGRAERFIGIQHDITPQHQAAEAEHLLSERLSLAVGATGIGIYDIDLQTGSVTWDETMERLYGIPAGSFDGAFATWQSFLHPDDLVRHAEAMREAMASRRGLVIRTRIVRPDGAVRVMQFRTATLKDANGKVTRLLGVNRDVTEEHEAQESLRTLSRRLTLATEAAGIGIFDLDLATRRVAFDRQLADLYGLDLARFDGRLSTWRRYIDPDDVARIDADFLAHRYSAEPHSTTLRITRTDGTRRILQEHAVILHDDDGEPARIIGVNWDITGPQEAQATLERLTRRLTLTARTAGIGFFDWEEGTDRGGWDDTLRELHGVPADFQGDRDAWLALLAPEQRQRAKDFIADRFRTRRPGQMEYRIACPDGSLRDLQIHIAPDVDASGRVVRLMGAAWDVTGERETQRQLRKARDAARAANDAKDRFLATMSHELRTPLNAILGFSEVIAQEAVGPLGTPAYRDYANDIHSSGQHLLSLVNDLIDVARIQSARIRLTEDRIPVGSLLQRLPPLLGERGYTEEIPDNLAQAEILGDSRLLAQVLVNLVSNARKHAGQDAPVHVGAGRLPSGALTIWVTDQGPGIEAEDQQLVLEPFGRKAATEDAAIPGVGLGLPIARSYVQAHGGQLYLHSAPGLGTTVGLILPPERMTWPQGKRQVAVLPRITDGWPAGPCLGCLRHEADGVVRGSLPTGLVLEHDGRCTFTGAESDVCAHWGEQVLRDLGGIDALSDPMRPRQAFAICRLDADGAETECLVEVRRGARAPCRAFVTPVTGAPAADGSDEG</sequence>
<feature type="domain" description="PAC" evidence="9">
    <location>
        <begin position="549"/>
        <end position="601"/>
    </location>
</feature>
<evidence type="ECO:0000313" key="11">
    <source>
        <dbReference type="Proteomes" id="UP001595528"/>
    </source>
</evidence>
<evidence type="ECO:0000256" key="1">
    <source>
        <dbReference type="ARBA" id="ARBA00000085"/>
    </source>
</evidence>
<dbReference type="Gene3D" id="3.30.450.20">
    <property type="entry name" value="PAS domain"/>
    <property type="match status" value="5"/>
</dbReference>
<dbReference type="PRINTS" id="PR00344">
    <property type="entry name" value="BCTRLSENSOR"/>
</dbReference>
<dbReference type="PANTHER" id="PTHR43304:SF1">
    <property type="entry name" value="PAC DOMAIN-CONTAINING PROTEIN"/>
    <property type="match status" value="1"/>
</dbReference>
<dbReference type="PROSITE" id="PS50113">
    <property type="entry name" value="PAC"/>
    <property type="match status" value="4"/>
</dbReference>
<dbReference type="InterPro" id="IPR005467">
    <property type="entry name" value="His_kinase_dom"/>
</dbReference>
<dbReference type="PROSITE" id="PS50112">
    <property type="entry name" value="PAS"/>
    <property type="match status" value="2"/>
</dbReference>
<dbReference type="CDD" id="cd00075">
    <property type="entry name" value="HATPase"/>
    <property type="match status" value="1"/>
</dbReference>
<dbReference type="CDD" id="cd00082">
    <property type="entry name" value="HisKA"/>
    <property type="match status" value="1"/>
</dbReference>